<organism evidence="1 2">
    <name type="scientific">Clostridium moutaii</name>
    <dbReference type="NCBI Taxonomy" id="3240932"/>
    <lineage>
        <taxon>Bacteria</taxon>
        <taxon>Bacillati</taxon>
        <taxon>Bacillota</taxon>
        <taxon>Clostridia</taxon>
        <taxon>Eubacteriales</taxon>
        <taxon>Clostridiaceae</taxon>
        <taxon>Clostridium</taxon>
    </lineage>
</organism>
<dbReference type="Pfam" id="PF07352">
    <property type="entry name" value="Phage_Mu_Gam"/>
    <property type="match status" value="1"/>
</dbReference>
<sequence length="174" mass="20092">MENRLINAELQEIEGQEQQGFTVNDLNQANWCFRKIRALKEKINNTKVLADKERERINDWETSETKSAKDSIAYFESLLSDYYIRLKQKDPKAKVSTPYGKISSRKSAKWNYNNEDELLSYLKENDAALVKIKENIDKAELKKKYKGGVDPETGELLPGVLISTEETIQIKSIE</sequence>
<comment type="caution">
    <text evidence="1">The sequence shown here is derived from an EMBL/GenBank/DDBJ whole genome shotgun (WGS) entry which is preliminary data.</text>
</comment>
<accession>A0ABV4BV47</accession>
<evidence type="ECO:0000313" key="1">
    <source>
        <dbReference type="EMBL" id="MEY8001556.1"/>
    </source>
</evidence>
<protein>
    <submittedName>
        <fullName evidence="1">Host-nuclease inhibitor Gam family protein</fullName>
    </submittedName>
</protein>
<dbReference type="SUPFAM" id="SSF161266">
    <property type="entry name" value="Gam-like"/>
    <property type="match status" value="1"/>
</dbReference>
<keyword evidence="2" id="KW-1185">Reference proteome</keyword>
<proteinExistence type="predicted"/>
<dbReference type="EMBL" id="JBGEWD010000021">
    <property type="protein sequence ID" value="MEY8001556.1"/>
    <property type="molecule type" value="Genomic_DNA"/>
</dbReference>
<name>A0ABV4BV47_9CLOT</name>
<dbReference type="Proteomes" id="UP001564657">
    <property type="component" value="Unassembled WGS sequence"/>
</dbReference>
<dbReference type="RefSeq" id="WP_369705449.1">
    <property type="nucleotide sequence ID" value="NZ_JBGEWD010000021.1"/>
</dbReference>
<dbReference type="InterPro" id="IPR009951">
    <property type="entry name" value="Host-nuc_inhib_Gam"/>
</dbReference>
<evidence type="ECO:0000313" key="2">
    <source>
        <dbReference type="Proteomes" id="UP001564657"/>
    </source>
</evidence>
<gene>
    <name evidence="1" type="ORF">AB8U03_15410</name>
</gene>
<reference evidence="1 2" key="1">
    <citation type="submission" date="2024-08" db="EMBL/GenBank/DDBJ databases">
        <title>Clostridium lapicellarii sp. nov., and Clostridium renhuaiense sp. nov., two species isolated from the mud in a fermentation cellar used for producing sauce-flavour Chinese liquors.</title>
        <authorList>
            <person name="Yang F."/>
            <person name="Wang H."/>
            <person name="Chen L.Q."/>
            <person name="Zhou N."/>
            <person name="Lu J.J."/>
            <person name="Pu X.X."/>
            <person name="Wan B."/>
            <person name="Wang L."/>
            <person name="Liu S.J."/>
        </authorList>
    </citation>
    <scope>NUCLEOTIDE SEQUENCE [LARGE SCALE GENOMIC DNA]</scope>
    <source>
        <strain evidence="1 2">MT-5</strain>
    </source>
</reference>